<dbReference type="Proteomes" id="UP000234323">
    <property type="component" value="Unassembled WGS sequence"/>
</dbReference>
<name>A0A2I1HWE3_9GLOM</name>
<keyword evidence="2" id="KW-1185">Reference proteome</keyword>
<dbReference type="VEuPathDB" id="FungiDB:RhiirA1_454528"/>
<evidence type="ECO:0000313" key="2">
    <source>
        <dbReference type="Proteomes" id="UP000234323"/>
    </source>
</evidence>
<accession>A0A2I1HWE3</accession>
<proteinExistence type="predicted"/>
<dbReference type="AlphaFoldDB" id="A0A2I1HWE3"/>
<organism evidence="1 2">
    <name type="scientific">Rhizophagus irregularis</name>
    <dbReference type="NCBI Taxonomy" id="588596"/>
    <lineage>
        <taxon>Eukaryota</taxon>
        <taxon>Fungi</taxon>
        <taxon>Fungi incertae sedis</taxon>
        <taxon>Mucoromycota</taxon>
        <taxon>Glomeromycotina</taxon>
        <taxon>Glomeromycetes</taxon>
        <taxon>Glomerales</taxon>
        <taxon>Glomeraceae</taxon>
        <taxon>Rhizophagus</taxon>
    </lineage>
</organism>
<reference evidence="1 2" key="1">
    <citation type="submission" date="2015-10" db="EMBL/GenBank/DDBJ databases">
        <title>Genome analyses suggest a sexual origin of heterokaryosis in a supposedly ancient asexual fungus.</title>
        <authorList>
            <person name="Ropars J."/>
            <person name="Sedzielewska K."/>
            <person name="Noel J."/>
            <person name="Charron P."/>
            <person name="Farinelli L."/>
            <person name="Marton T."/>
            <person name="Kruger M."/>
            <person name="Pelin A."/>
            <person name="Brachmann A."/>
            <person name="Corradi N."/>
        </authorList>
    </citation>
    <scope>NUCLEOTIDE SEQUENCE [LARGE SCALE GENOMIC DNA]</scope>
    <source>
        <strain evidence="1 2">A4</strain>
    </source>
</reference>
<sequence length="59" mass="7204">NELHQAEYIIDQVWECINECKVEISSFYFTEDIVSKKISKSQNYEISYDDFDDDWQHTY</sequence>
<gene>
    <name evidence="1" type="ORF">RhiirA4_491396</name>
</gene>
<dbReference type="VEuPathDB" id="FungiDB:FUN_013893"/>
<comment type="caution">
    <text evidence="1">The sequence shown here is derived from an EMBL/GenBank/DDBJ whole genome shotgun (WGS) entry which is preliminary data.</text>
</comment>
<dbReference type="EMBL" id="LLXI01009389">
    <property type="protein sequence ID" value="PKY63209.1"/>
    <property type="molecule type" value="Genomic_DNA"/>
</dbReference>
<evidence type="ECO:0000313" key="1">
    <source>
        <dbReference type="EMBL" id="PKY63209.1"/>
    </source>
</evidence>
<feature type="non-terminal residue" evidence="1">
    <location>
        <position position="1"/>
    </location>
</feature>
<protein>
    <submittedName>
        <fullName evidence="1">Uncharacterized protein</fullName>
    </submittedName>
</protein>